<feature type="region of interest" description="Disordered" evidence="1">
    <location>
        <begin position="510"/>
        <end position="875"/>
    </location>
</feature>
<feature type="compositionally biased region" description="Basic and acidic residues" evidence="1">
    <location>
        <begin position="220"/>
        <end position="260"/>
    </location>
</feature>
<feature type="compositionally biased region" description="Basic and acidic residues" evidence="1">
    <location>
        <begin position="909"/>
        <end position="925"/>
    </location>
</feature>
<evidence type="ECO:0000256" key="1">
    <source>
        <dbReference type="SAM" id="MobiDB-lite"/>
    </source>
</evidence>
<evidence type="ECO:0000313" key="2">
    <source>
        <dbReference type="EMBL" id="KAG8231728.1"/>
    </source>
</evidence>
<dbReference type="AlphaFoldDB" id="A0A8K0KC94"/>
<feature type="compositionally biased region" description="Polar residues" evidence="1">
    <location>
        <begin position="747"/>
        <end position="756"/>
    </location>
</feature>
<feature type="compositionally biased region" description="Basic and acidic residues" evidence="1">
    <location>
        <begin position="442"/>
        <end position="455"/>
    </location>
</feature>
<feature type="compositionally biased region" description="Basic and acidic residues" evidence="1">
    <location>
        <begin position="184"/>
        <end position="200"/>
    </location>
</feature>
<reference evidence="2" key="2">
    <citation type="submission" date="2017-10" db="EMBL/GenBank/DDBJ databases">
        <title>Ladona fulva Genome sequencing and assembly.</title>
        <authorList>
            <person name="Murali S."/>
            <person name="Richards S."/>
            <person name="Bandaranaike D."/>
            <person name="Bellair M."/>
            <person name="Blankenburg K."/>
            <person name="Chao H."/>
            <person name="Dinh H."/>
            <person name="Doddapaneni H."/>
            <person name="Dugan-Rocha S."/>
            <person name="Elkadiri S."/>
            <person name="Gnanaolivu R."/>
            <person name="Hernandez B."/>
            <person name="Skinner E."/>
            <person name="Javaid M."/>
            <person name="Lee S."/>
            <person name="Li M."/>
            <person name="Ming W."/>
            <person name="Munidasa M."/>
            <person name="Muniz J."/>
            <person name="Nguyen L."/>
            <person name="Hughes D."/>
            <person name="Osuji N."/>
            <person name="Pu L.-L."/>
            <person name="Puazo M."/>
            <person name="Qu C."/>
            <person name="Quiroz J."/>
            <person name="Raj R."/>
            <person name="Weissenberger G."/>
            <person name="Xin Y."/>
            <person name="Zou X."/>
            <person name="Han Y."/>
            <person name="Worley K."/>
            <person name="Muzny D."/>
            <person name="Gibbs R."/>
        </authorList>
    </citation>
    <scope>NUCLEOTIDE SEQUENCE</scope>
    <source>
        <strain evidence="2">Sampled in the wild</strain>
    </source>
</reference>
<feature type="compositionally biased region" description="Basic and acidic residues" evidence="1">
    <location>
        <begin position="789"/>
        <end position="812"/>
    </location>
</feature>
<dbReference type="Proteomes" id="UP000792457">
    <property type="component" value="Unassembled WGS sequence"/>
</dbReference>
<gene>
    <name evidence="2" type="ORF">J437_LFUL013192</name>
</gene>
<feature type="compositionally biased region" description="Basic and acidic residues" evidence="1">
    <location>
        <begin position="849"/>
        <end position="858"/>
    </location>
</feature>
<dbReference type="OrthoDB" id="8195534at2759"/>
<name>A0A8K0KC94_LADFU</name>
<feature type="compositionally biased region" description="Basic residues" evidence="1">
    <location>
        <begin position="593"/>
        <end position="603"/>
    </location>
</feature>
<comment type="caution">
    <text evidence="2">The sequence shown here is derived from an EMBL/GenBank/DDBJ whole genome shotgun (WGS) entry which is preliminary data.</text>
</comment>
<reference evidence="2" key="1">
    <citation type="submission" date="2013-04" db="EMBL/GenBank/DDBJ databases">
        <authorList>
            <person name="Qu J."/>
            <person name="Murali S.C."/>
            <person name="Bandaranaike D."/>
            <person name="Bellair M."/>
            <person name="Blankenburg K."/>
            <person name="Chao H."/>
            <person name="Dinh H."/>
            <person name="Doddapaneni H."/>
            <person name="Downs B."/>
            <person name="Dugan-Rocha S."/>
            <person name="Elkadiri S."/>
            <person name="Gnanaolivu R.D."/>
            <person name="Hernandez B."/>
            <person name="Javaid M."/>
            <person name="Jayaseelan J.C."/>
            <person name="Lee S."/>
            <person name="Li M."/>
            <person name="Ming W."/>
            <person name="Munidasa M."/>
            <person name="Muniz J."/>
            <person name="Nguyen L."/>
            <person name="Ongeri F."/>
            <person name="Osuji N."/>
            <person name="Pu L.-L."/>
            <person name="Puazo M."/>
            <person name="Qu C."/>
            <person name="Quiroz J."/>
            <person name="Raj R."/>
            <person name="Weissenberger G."/>
            <person name="Xin Y."/>
            <person name="Zou X."/>
            <person name="Han Y."/>
            <person name="Richards S."/>
            <person name="Worley K."/>
            <person name="Muzny D."/>
            <person name="Gibbs R."/>
        </authorList>
    </citation>
    <scope>NUCLEOTIDE SEQUENCE</scope>
    <source>
        <strain evidence="2">Sampled in the wild</strain>
    </source>
</reference>
<feature type="compositionally biased region" description="Basic and acidic residues" evidence="1">
    <location>
        <begin position="620"/>
        <end position="632"/>
    </location>
</feature>
<feature type="compositionally biased region" description="Basic and acidic residues" evidence="1">
    <location>
        <begin position="578"/>
        <end position="592"/>
    </location>
</feature>
<feature type="compositionally biased region" description="Polar residues" evidence="1">
    <location>
        <begin position="307"/>
        <end position="324"/>
    </location>
</feature>
<feature type="compositionally biased region" description="Basic and acidic residues" evidence="1">
    <location>
        <begin position="339"/>
        <end position="353"/>
    </location>
</feature>
<feature type="compositionally biased region" description="Acidic residues" evidence="1">
    <location>
        <begin position="130"/>
        <end position="149"/>
    </location>
</feature>
<feature type="region of interest" description="Disordered" evidence="1">
    <location>
        <begin position="304"/>
        <end position="455"/>
    </location>
</feature>
<feature type="region of interest" description="Disordered" evidence="1">
    <location>
        <begin position="184"/>
        <end position="289"/>
    </location>
</feature>
<organism evidence="2 3">
    <name type="scientific">Ladona fulva</name>
    <name type="common">Scarce chaser dragonfly</name>
    <name type="synonym">Libellula fulva</name>
    <dbReference type="NCBI Taxonomy" id="123851"/>
    <lineage>
        <taxon>Eukaryota</taxon>
        <taxon>Metazoa</taxon>
        <taxon>Ecdysozoa</taxon>
        <taxon>Arthropoda</taxon>
        <taxon>Hexapoda</taxon>
        <taxon>Insecta</taxon>
        <taxon>Pterygota</taxon>
        <taxon>Palaeoptera</taxon>
        <taxon>Odonata</taxon>
        <taxon>Epiprocta</taxon>
        <taxon>Anisoptera</taxon>
        <taxon>Libelluloidea</taxon>
        <taxon>Libellulidae</taxon>
        <taxon>Ladona</taxon>
    </lineage>
</organism>
<proteinExistence type="predicted"/>
<sequence>MPPLEAEGAVTSVAKAVVANAEDGSVLVREVRERKVKTREEIEEVKETEDVVHLGDITDEGYIAAVLENKDIRTAAVDSKALASTGPRLVRQSARGHRVVDTEDTEEASVATPDGRLLTETKTQHQHEVEDMEEDDDEGGKDIPDETIEGEGKKHKFVRTKEEEIVSYLADGVKIAEEMKYRAENFEGEKEGGDETDAPRLRGLKSKASRGAPPASPANGERKDALTRRPLDLDAEEETRKVETSKWLEHHFGSDSRSSREGSAGGFDDPESPFYGGVTPGGGSYIGVTMTSRPNAVKQDVPVTREPLNTSPLPHTPVNNSFTRIKTPEPYTQPITNGIHHETETTEIRKESVKTTGSSIIGRKDVIQVLPTGPGRTFRPPKGSAVPPPPTTELSHVEPQKRKKRPPPQPLWTSDVTEDEERMNWSKEREATNGTRPWSPENDNRTAGRLGDDIGRSANHISQQLRQSTVSSPSDHSWNRVEEATVSWTNGVNGNHVMTNGDHLHDNHLRLPSPVPPPQEGVRVARTRRRAPPIPTQVETNGIRSSETPTPPMAPEKKHPIQKTRFADEEGEEYDEEMGGHSEGHIRDDGKEKKKKRVKKKKSGSFGDSIRRLMGRLRSRSSEKKRGKDEQGKQIQHQKPSANSARRGSWRSSSRTPSPDEYCEPTYRRYQNAIDGNIRVSKQERTHHNHQRNHRSVGVPRGPEYSPNEATSGEEYEEEEHNVGFEGRGMGGGGPVAPPRARPTVVSQGHSVTQHRSGAESQHRHHHHGGSSRQQQVSSTHRPPSPVGRHNESSRNEDRSWRESSSRRRDYAAEASSGVWSSSSRRRHAYSPERGSAGAPFSSTTSEGDSSRRRESDRVPPVLATSTPMDYDKRHGGIRAREESGNHVQRFYLGEDPFGGSIYGREREYEGVKRSSRQRHEEHKKSGLRYG</sequence>
<feature type="region of interest" description="Disordered" evidence="1">
    <location>
        <begin position="93"/>
        <end position="155"/>
    </location>
</feature>
<feature type="region of interest" description="Disordered" evidence="1">
    <location>
        <begin position="909"/>
        <end position="931"/>
    </location>
</feature>
<feature type="compositionally biased region" description="Polar residues" evidence="1">
    <location>
        <begin position="537"/>
        <end position="548"/>
    </location>
</feature>
<accession>A0A8K0KC94</accession>
<feature type="compositionally biased region" description="Low complexity" evidence="1">
    <location>
        <begin position="641"/>
        <end position="657"/>
    </location>
</feature>
<feature type="compositionally biased region" description="Basic and acidic residues" evidence="1">
    <location>
        <begin position="117"/>
        <end position="129"/>
    </location>
</feature>
<protein>
    <submittedName>
        <fullName evidence="2">Uncharacterized protein</fullName>
    </submittedName>
</protein>
<feature type="compositionally biased region" description="Gly residues" evidence="1">
    <location>
        <begin position="726"/>
        <end position="735"/>
    </location>
</feature>
<dbReference type="EMBL" id="KZ308569">
    <property type="protein sequence ID" value="KAG8231728.1"/>
    <property type="molecule type" value="Genomic_DNA"/>
</dbReference>
<evidence type="ECO:0000313" key="3">
    <source>
        <dbReference type="Proteomes" id="UP000792457"/>
    </source>
</evidence>
<feature type="compositionally biased region" description="Basic and acidic residues" evidence="1">
    <location>
        <begin position="422"/>
        <end position="431"/>
    </location>
</feature>
<keyword evidence="3" id="KW-1185">Reference proteome</keyword>